<gene>
    <name evidence="1" type="ORF">BU25DRAFT_410963</name>
</gene>
<evidence type="ECO:0000313" key="1">
    <source>
        <dbReference type="EMBL" id="KAF2627358.1"/>
    </source>
</evidence>
<protein>
    <submittedName>
        <fullName evidence="1">Uncharacterized protein</fullName>
    </submittedName>
</protein>
<proteinExistence type="predicted"/>
<dbReference type="Proteomes" id="UP000799754">
    <property type="component" value="Unassembled WGS sequence"/>
</dbReference>
<reference evidence="1" key="1">
    <citation type="journal article" date="2020" name="Stud. Mycol.">
        <title>101 Dothideomycetes genomes: a test case for predicting lifestyles and emergence of pathogens.</title>
        <authorList>
            <person name="Haridas S."/>
            <person name="Albert R."/>
            <person name="Binder M."/>
            <person name="Bloem J."/>
            <person name="Labutti K."/>
            <person name="Salamov A."/>
            <person name="Andreopoulos B."/>
            <person name="Baker S."/>
            <person name="Barry K."/>
            <person name="Bills G."/>
            <person name="Bluhm B."/>
            <person name="Cannon C."/>
            <person name="Castanera R."/>
            <person name="Culley D."/>
            <person name="Daum C."/>
            <person name="Ezra D."/>
            <person name="Gonzalez J."/>
            <person name="Henrissat B."/>
            <person name="Kuo A."/>
            <person name="Liang C."/>
            <person name="Lipzen A."/>
            <person name="Lutzoni F."/>
            <person name="Magnuson J."/>
            <person name="Mondo S."/>
            <person name="Nolan M."/>
            <person name="Ohm R."/>
            <person name="Pangilinan J."/>
            <person name="Park H.-J."/>
            <person name="Ramirez L."/>
            <person name="Alfaro M."/>
            <person name="Sun H."/>
            <person name="Tritt A."/>
            <person name="Yoshinaga Y."/>
            <person name="Zwiers L.-H."/>
            <person name="Turgeon B."/>
            <person name="Goodwin S."/>
            <person name="Spatafora J."/>
            <person name="Crous P."/>
            <person name="Grigoriev I."/>
        </authorList>
    </citation>
    <scope>NUCLEOTIDE SEQUENCE</scope>
    <source>
        <strain evidence="1">CBS 525.71</strain>
    </source>
</reference>
<evidence type="ECO:0000313" key="2">
    <source>
        <dbReference type="Proteomes" id="UP000799754"/>
    </source>
</evidence>
<keyword evidence="2" id="KW-1185">Reference proteome</keyword>
<dbReference type="EMBL" id="MU006717">
    <property type="protein sequence ID" value="KAF2627358.1"/>
    <property type="molecule type" value="Genomic_DNA"/>
</dbReference>
<organism evidence="1 2">
    <name type="scientific">Macroventuria anomochaeta</name>
    <dbReference type="NCBI Taxonomy" id="301207"/>
    <lineage>
        <taxon>Eukaryota</taxon>
        <taxon>Fungi</taxon>
        <taxon>Dikarya</taxon>
        <taxon>Ascomycota</taxon>
        <taxon>Pezizomycotina</taxon>
        <taxon>Dothideomycetes</taxon>
        <taxon>Pleosporomycetidae</taxon>
        <taxon>Pleosporales</taxon>
        <taxon>Pleosporineae</taxon>
        <taxon>Didymellaceae</taxon>
        <taxon>Macroventuria</taxon>
    </lineage>
</organism>
<name>A0ACB6S086_9PLEO</name>
<sequence>MAEVSRKRPLDGDGAGPGPGAPRKKLRPAELPLSQAQRTAMDNLAHTFRKKGHYDSIRKDLLAQFEASVCGHDATR</sequence>
<accession>A0ACB6S086</accession>
<comment type="caution">
    <text evidence="1">The sequence shown here is derived from an EMBL/GenBank/DDBJ whole genome shotgun (WGS) entry which is preliminary data.</text>
</comment>